<accession>D5QIX5</accession>
<name>D5QIX5_NOVHA</name>
<dbReference type="EMBL" id="ADTV01000065">
    <property type="protein sequence ID" value="EFG82980.1"/>
    <property type="molecule type" value="Genomic_DNA"/>
</dbReference>
<comment type="caution">
    <text evidence="1">The sequence shown here is derived from an EMBL/GenBank/DDBJ whole genome shotgun (WGS) entry which is preliminary data.</text>
</comment>
<dbReference type="Proteomes" id="UP000006468">
    <property type="component" value="Chromosome"/>
</dbReference>
<protein>
    <submittedName>
        <fullName evidence="1">Uncharacterized protein</fullName>
    </submittedName>
</protein>
<proteinExistence type="predicted"/>
<dbReference type="HOGENOM" id="CLU_2436951_0_0_5"/>
<evidence type="ECO:0000313" key="1">
    <source>
        <dbReference type="EMBL" id="EFG82980.1"/>
    </source>
</evidence>
<reference evidence="1 2" key="1">
    <citation type="journal article" date="2010" name="J. Bacteriol.">
        <title>Genome sequence of a cellulose-producing bacterium, Gluconacetobacter hansenii ATCC 23769.</title>
        <authorList>
            <person name="Iyer P.R."/>
            <person name="Geib S.M."/>
            <person name="Catchmark J."/>
            <person name="Kao T.H."/>
            <person name="Tien M."/>
        </authorList>
    </citation>
    <scope>NUCLEOTIDE SEQUENCE [LARGE SCALE GENOMIC DNA]</scope>
    <source>
        <strain evidence="1 2">ATCC 23769</strain>
    </source>
</reference>
<dbReference type="AlphaFoldDB" id="D5QIX5"/>
<sequence>MCGEDCAAYGQARKNGVQFSARAEPIPAHDPVVQRDDMRRTSLILSGRHTAVRYRDIDPPNDAGARRKMAVSALAQPHRSRRNVWEKTWL</sequence>
<evidence type="ECO:0000313" key="2">
    <source>
        <dbReference type="Proteomes" id="UP000006468"/>
    </source>
</evidence>
<organism evidence="1 2">
    <name type="scientific">Novacetimonas hansenii ATCC 23769</name>
    <dbReference type="NCBI Taxonomy" id="714995"/>
    <lineage>
        <taxon>Bacteria</taxon>
        <taxon>Pseudomonadati</taxon>
        <taxon>Pseudomonadota</taxon>
        <taxon>Alphaproteobacteria</taxon>
        <taxon>Acetobacterales</taxon>
        <taxon>Acetobacteraceae</taxon>
        <taxon>Novacetimonas</taxon>
    </lineage>
</organism>
<gene>
    <name evidence="1" type="ORF">GXY_15534</name>
</gene>